<accession>A0A6J2YDA2</accession>
<proteinExistence type="predicted"/>
<dbReference type="GO" id="GO:0005634">
    <property type="term" value="C:nucleus"/>
    <property type="evidence" value="ECO:0007669"/>
    <property type="project" value="TreeGrafter"/>
</dbReference>
<dbReference type="GO" id="GO:0003677">
    <property type="term" value="F:DNA binding"/>
    <property type="evidence" value="ECO:0007669"/>
    <property type="project" value="TreeGrafter"/>
</dbReference>
<dbReference type="AlphaFoldDB" id="A0A6J2YDA2"/>
<evidence type="ECO:0000313" key="1">
    <source>
        <dbReference type="Proteomes" id="UP000504635"/>
    </source>
</evidence>
<organism evidence="1 2">
    <name type="scientific">Sitophilus oryzae</name>
    <name type="common">Rice weevil</name>
    <name type="synonym">Curculio oryzae</name>
    <dbReference type="NCBI Taxonomy" id="7048"/>
    <lineage>
        <taxon>Eukaryota</taxon>
        <taxon>Metazoa</taxon>
        <taxon>Ecdysozoa</taxon>
        <taxon>Arthropoda</taxon>
        <taxon>Hexapoda</taxon>
        <taxon>Insecta</taxon>
        <taxon>Pterygota</taxon>
        <taxon>Neoptera</taxon>
        <taxon>Endopterygota</taxon>
        <taxon>Coleoptera</taxon>
        <taxon>Polyphaga</taxon>
        <taxon>Cucujiformia</taxon>
        <taxon>Curculionidae</taxon>
        <taxon>Dryophthorinae</taxon>
        <taxon>Sitophilus</taxon>
    </lineage>
</organism>
<dbReference type="PANTHER" id="PTHR19303">
    <property type="entry name" value="TRANSPOSON"/>
    <property type="match status" value="1"/>
</dbReference>
<sequence length="249" mass="28291">MVAGSLCTEKMRNYKRKTQYMPMTEDQLAAARTLIARGVSISQAAKEIGFHESTLRDRLQKGGGTKLGRFRATFSAEQEAQLLNHCIDLDKRFFGLTLKSLRFLLFKYAEENNIPHQFSVEAQLAGRDFTRTFMKRNKLSLRVPRKTSVARTMGFNRIQLTQYFNNLEAIMKKYNFSPNQIFNMDETGVQTVPNILPKHVAPTGKKEVAKAVAAEQGQTVSAVCAVSPIGYFVPPFFYIRKKKRKSASY</sequence>
<dbReference type="RefSeq" id="XP_030760865.1">
    <property type="nucleotide sequence ID" value="XM_030905005.1"/>
</dbReference>
<dbReference type="KEGG" id="soy:115885972"/>
<name>A0A6J2YDA2_SITOR</name>
<dbReference type="InParanoid" id="A0A6J2YDA2"/>
<dbReference type="GeneID" id="115885972"/>
<keyword evidence="1" id="KW-1185">Reference proteome</keyword>
<gene>
    <name evidence="2" type="primary">LOC115885972</name>
</gene>
<protein>
    <submittedName>
        <fullName evidence="2">Uncharacterized protein LOC115885972 isoform X1</fullName>
    </submittedName>
</protein>
<dbReference type="Proteomes" id="UP000504635">
    <property type="component" value="Unplaced"/>
</dbReference>
<evidence type="ECO:0000313" key="2">
    <source>
        <dbReference type="RefSeq" id="XP_030760865.1"/>
    </source>
</evidence>
<dbReference type="PANTHER" id="PTHR19303:SF74">
    <property type="entry name" value="POGO TRANSPOSABLE ELEMENT WITH KRAB DOMAIN"/>
    <property type="match status" value="1"/>
</dbReference>
<dbReference type="InterPro" id="IPR050863">
    <property type="entry name" value="CenT-Element_Derived"/>
</dbReference>
<dbReference type="OrthoDB" id="6738862at2759"/>
<reference evidence="2" key="1">
    <citation type="submission" date="2025-08" db="UniProtKB">
        <authorList>
            <consortium name="RefSeq"/>
        </authorList>
    </citation>
    <scope>IDENTIFICATION</scope>
    <source>
        <tissue evidence="2">Gonads</tissue>
    </source>
</reference>